<dbReference type="GO" id="GO:0005886">
    <property type="term" value="C:plasma membrane"/>
    <property type="evidence" value="ECO:0007669"/>
    <property type="project" value="UniProtKB-SubCell"/>
</dbReference>
<feature type="domain" description="Tripartite ATP-independent periplasmic transporters DctQ component" evidence="10">
    <location>
        <begin position="24"/>
        <end position="152"/>
    </location>
</feature>
<dbReference type="GeneID" id="303164920"/>
<evidence type="ECO:0000256" key="9">
    <source>
        <dbReference type="RuleBase" id="RU369079"/>
    </source>
</evidence>
<keyword evidence="3" id="KW-1003">Cell membrane</keyword>
<keyword evidence="5 9" id="KW-0812">Transmembrane</keyword>
<comment type="subunit">
    <text evidence="9">The complex comprises the extracytoplasmic solute receptor protein and the two transmembrane proteins.</text>
</comment>
<evidence type="ECO:0000256" key="3">
    <source>
        <dbReference type="ARBA" id="ARBA00022475"/>
    </source>
</evidence>
<evidence type="ECO:0000313" key="12">
    <source>
        <dbReference type="Proteomes" id="UP000502259"/>
    </source>
</evidence>
<organism evidence="11 12">
    <name type="scientific">Halomonas hydrothermalis</name>
    <dbReference type="NCBI Taxonomy" id="115561"/>
    <lineage>
        <taxon>Bacteria</taxon>
        <taxon>Pseudomonadati</taxon>
        <taxon>Pseudomonadota</taxon>
        <taxon>Gammaproteobacteria</taxon>
        <taxon>Oceanospirillales</taxon>
        <taxon>Halomonadaceae</taxon>
        <taxon>Halomonas</taxon>
    </lineage>
</organism>
<name>A0A6F8U5A3_9GAMM</name>
<evidence type="ECO:0000259" key="10">
    <source>
        <dbReference type="Pfam" id="PF04290"/>
    </source>
</evidence>
<evidence type="ECO:0000256" key="7">
    <source>
        <dbReference type="ARBA" id="ARBA00023136"/>
    </source>
</evidence>
<comment type="similarity">
    <text evidence="8 9">Belongs to the TRAP transporter small permease family.</text>
</comment>
<reference evidence="11 12" key="1">
    <citation type="submission" date="2020-03" db="EMBL/GenBank/DDBJ databases">
        <title>Complete Genome Sequence of Halomonas hydrothermalis Strain Slthf2, Halophilic Bacterium Isolated from Deep-Sea Hydrothermal-Vent Environments.</title>
        <authorList>
            <person name="Takeyama N."/>
            <person name="Huang M."/>
            <person name="Sato K."/>
            <person name="Galipon J."/>
            <person name="Arakawa K."/>
        </authorList>
    </citation>
    <scope>NUCLEOTIDE SEQUENCE [LARGE SCALE GENOMIC DNA]</scope>
    <source>
        <strain evidence="11 12">Slthf2</strain>
    </source>
</reference>
<feature type="transmembrane region" description="Helical" evidence="9">
    <location>
        <begin position="132"/>
        <end position="154"/>
    </location>
</feature>
<keyword evidence="7 9" id="KW-0472">Membrane</keyword>
<keyword evidence="6 9" id="KW-1133">Transmembrane helix</keyword>
<sequence length="167" mass="18878">MIFKLVDKISEVSAWVSKLAIVVLVLSMLYEVIARYVFNSSTIWAFDISYMATGVAFVLGVAWTAQIDGHIKVDVLSSLLPNNVYRLIIGVVYTVVLFPTFLFMAWYGWKKTVSAFITNEVEMVSTWAPQMWPFYTCIAVGLTLLALQFLVIGLRSFLNKTIKSEIE</sequence>
<dbReference type="GO" id="GO:0022857">
    <property type="term" value="F:transmembrane transporter activity"/>
    <property type="evidence" value="ECO:0007669"/>
    <property type="project" value="UniProtKB-UniRule"/>
</dbReference>
<protein>
    <recommendedName>
        <fullName evidence="9">TRAP transporter small permease protein</fullName>
    </recommendedName>
</protein>
<comment type="function">
    <text evidence="9">Part of the tripartite ATP-independent periplasmic (TRAP) transport system.</text>
</comment>
<evidence type="ECO:0000256" key="5">
    <source>
        <dbReference type="ARBA" id="ARBA00022692"/>
    </source>
</evidence>
<dbReference type="RefSeq" id="WP_172421578.1">
    <property type="nucleotide sequence ID" value="NZ_AP022843.1"/>
</dbReference>
<keyword evidence="2 9" id="KW-0813">Transport</keyword>
<proteinExistence type="inferred from homology"/>
<dbReference type="InterPro" id="IPR055348">
    <property type="entry name" value="DctQ"/>
</dbReference>
<feature type="transmembrane region" description="Helical" evidence="9">
    <location>
        <begin position="84"/>
        <end position="109"/>
    </location>
</feature>
<evidence type="ECO:0000256" key="4">
    <source>
        <dbReference type="ARBA" id="ARBA00022519"/>
    </source>
</evidence>
<dbReference type="Proteomes" id="UP000502259">
    <property type="component" value="Chromosome"/>
</dbReference>
<dbReference type="InterPro" id="IPR007387">
    <property type="entry name" value="TRAP_DctQ"/>
</dbReference>
<evidence type="ECO:0000256" key="1">
    <source>
        <dbReference type="ARBA" id="ARBA00004429"/>
    </source>
</evidence>
<evidence type="ECO:0000256" key="6">
    <source>
        <dbReference type="ARBA" id="ARBA00022989"/>
    </source>
</evidence>
<evidence type="ECO:0000256" key="2">
    <source>
        <dbReference type="ARBA" id="ARBA00022448"/>
    </source>
</evidence>
<comment type="subcellular location">
    <subcellularLocation>
        <location evidence="1 9">Cell inner membrane</location>
        <topology evidence="1 9">Multi-pass membrane protein</topology>
    </subcellularLocation>
</comment>
<dbReference type="Pfam" id="PF04290">
    <property type="entry name" value="DctQ"/>
    <property type="match status" value="1"/>
</dbReference>
<dbReference type="EMBL" id="AP022843">
    <property type="protein sequence ID" value="BCB08847.1"/>
    <property type="molecule type" value="Genomic_DNA"/>
</dbReference>
<dbReference type="AlphaFoldDB" id="A0A6F8U5A3"/>
<feature type="transmembrane region" description="Helical" evidence="9">
    <location>
        <begin position="12"/>
        <end position="30"/>
    </location>
</feature>
<dbReference type="PANTHER" id="PTHR35011:SF4">
    <property type="entry name" value="SLL1102 PROTEIN"/>
    <property type="match status" value="1"/>
</dbReference>
<gene>
    <name evidence="11" type="ORF">HHSLTHF2_27370</name>
</gene>
<feature type="transmembrane region" description="Helical" evidence="9">
    <location>
        <begin position="42"/>
        <end position="63"/>
    </location>
</feature>
<evidence type="ECO:0000313" key="11">
    <source>
        <dbReference type="EMBL" id="BCB08847.1"/>
    </source>
</evidence>
<keyword evidence="4 9" id="KW-0997">Cell inner membrane</keyword>
<evidence type="ECO:0000256" key="8">
    <source>
        <dbReference type="ARBA" id="ARBA00038436"/>
    </source>
</evidence>
<keyword evidence="12" id="KW-1185">Reference proteome</keyword>
<dbReference type="PANTHER" id="PTHR35011">
    <property type="entry name" value="2,3-DIKETO-L-GULONATE TRAP TRANSPORTER SMALL PERMEASE PROTEIN YIAM"/>
    <property type="match status" value="1"/>
</dbReference>
<accession>A0A6F8U5A3</accession>